<evidence type="ECO:0000313" key="9">
    <source>
        <dbReference type="EMBL" id="QQE74793.1"/>
    </source>
</evidence>
<keyword evidence="12" id="KW-1185">Reference proteome</keyword>
<dbReference type="EMBL" id="CP066308">
    <property type="protein sequence ID" value="QQE74793.1"/>
    <property type="molecule type" value="Genomic_DNA"/>
</dbReference>
<name>A0A7T5ELI3_9BACL</name>
<keyword evidence="5" id="KW-0326">Glycosidase</keyword>
<dbReference type="FunFam" id="3.20.20.300:FF:000014">
    <property type="entry name" value="Beta-hexosaminidase, lipoprotein"/>
    <property type="match status" value="1"/>
</dbReference>
<keyword evidence="4 9" id="KW-0378">Hydrolase</keyword>
<accession>A0A7T5ELI3</accession>
<dbReference type="Gene3D" id="3.40.50.1700">
    <property type="entry name" value="Glycoside hydrolase family 3 C-terminal domain"/>
    <property type="match status" value="1"/>
</dbReference>
<feature type="signal peptide" evidence="6">
    <location>
        <begin position="1"/>
        <end position="26"/>
    </location>
</feature>
<dbReference type="SUPFAM" id="SSF52279">
    <property type="entry name" value="Beta-D-glucan exohydrolase, C-terminal domain"/>
    <property type="match status" value="1"/>
</dbReference>
<dbReference type="Proteomes" id="UP000595847">
    <property type="component" value="Chromosome"/>
</dbReference>
<proteinExistence type="inferred from homology"/>
<evidence type="ECO:0000256" key="2">
    <source>
        <dbReference type="ARBA" id="ARBA00005336"/>
    </source>
</evidence>
<dbReference type="RefSeq" id="WP_198828362.1">
    <property type="nucleotide sequence ID" value="NZ_CP066308.1"/>
</dbReference>
<dbReference type="GO" id="GO:0009254">
    <property type="term" value="P:peptidoglycan turnover"/>
    <property type="evidence" value="ECO:0007669"/>
    <property type="project" value="TreeGrafter"/>
</dbReference>
<evidence type="ECO:0000256" key="5">
    <source>
        <dbReference type="ARBA" id="ARBA00023295"/>
    </source>
</evidence>
<evidence type="ECO:0000313" key="10">
    <source>
        <dbReference type="EMBL" id="QUO41878.1"/>
    </source>
</evidence>
<keyword evidence="6" id="KW-0732">Signal</keyword>
<evidence type="ECO:0000259" key="7">
    <source>
        <dbReference type="Pfam" id="PF00933"/>
    </source>
</evidence>
<dbReference type="PANTHER" id="PTHR30480:SF13">
    <property type="entry name" value="BETA-HEXOSAMINIDASE"/>
    <property type="match status" value="1"/>
</dbReference>
<feature type="domain" description="Glycoside hydrolase family 3 C-terminal" evidence="8">
    <location>
        <begin position="428"/>
        <end position="591"/>
    </location>
</feature>
<organism evidence="9 11">
    <name type="scientific">Brevibacillus composti</name>
    <dbReference type="NCBI Taxonomy" id="2796470"/>
    <lineage>
        <taxon>Bacteria</taxon>
        <taxon>Bacillati</taxon>
        <taxon>Bacillota</taxon>
        <taxon>Bacilli</taxon>
        <taxon>Bacillales</taxon>
        <taxon>Paenibacillaceae</taxon>
        <taxon>Brevibacillus</taxon>
    </lineage>
</organism>
<dbReference type="InterPro" id="IPR017853">
    <property type="entry name" value="GH"/>
</dbReference>
<dbReference type="EC" id="3.2.1.52" evidence="3"/>
<feature type="domain" description="Glycoside hydrolase family 3 N-terminal" evidence="7">
    <location>
        <begin position="52"/>
        <end position="384"/>
    </location>
</feature>
<dbReference type="SUPFAM" id="SSF51445">
    <property type="entry name" value="(Trans)glycosidases"/>
    <property type="match status" value="1"/>
</dbReference>
<evidence type="ECO:0000259" key="8">
    <source>
        <dbReference type="Pfam" id="PF01915"/>
    </source>
</evidence>
<evidence type="ECO:0000256" key="1">
    <source>
        <dbReference type="ARBA" id="ARBA00001231"/>
    </source>
</evidence>
<dbReference type="EMBL" id="CP073708">
    <property type="protein sequence ID" value="QUO41878.1"/>
    <property type="molecule type" value="Genomic_DNA"/>
</dbReference>
<sequence length="598" mass="64945">MKQIRRSVVYMALVASALFVHFLALADTKQNGDKNQPVDYRIVENALQGMSLEEKVGQMMMPDFRKWKDKDVTEMLPEIEQLVKRHHIGGVILFRENTVTTEQTVKLTHAYQDAAEKYGLFIAIDQEGGSVTRLQSGTAMPGNMALGAARSAELAEQVGRVIGSELAALGFNMNFAPVLDVNNNPDNPVIGVRSFGENPQLVADLGIAYLNGLQRSNIVATAKHFPGHGDTDVDSHLGLPEVAHDKTRLHQVELHPFKQAINSGVDALMTAHVTFPEVDDTRVISRKDGKPIALPATLSPKVITGLIRGELGFEGVVTTDAMNMLAIADHFGPVDAAVRAIQAGVDVILMPMDLADVTDGVLKAVQTGHITEERINQSVRRIIALKVKRGIVKAEEPAEVQTLIHHAGQIVGSLAHRQVEAKAAARSVTLVKNKNGILPLSLADRKKIIVIATSYTEELAQAILAHHADTVTLKLTEPGLSSEQWSQLDEADIIIMGSYSSNRQTRLSTTRTMRMYNEIIRKYDKPVIAVAIRNPYDIMGYPEADAYLAQYGFGAASFAATAAILFGKAAPVGKLPVTIPAEKGGTLYPYGTGLYYSP</sequence>
<dbReference type="GO" id="GO:0005975">
    <property type="term" value="P:carbohydrate metabolic process"/>
    <property type="evidence" value="ECO:0007669"/>
    <property type="project" value="InterPro"/>
</dbReference>
<dbReference type="InterPro" id="IPR050226">
    <property type="entry name" value="NagZ_Beta-hexosaminidase"/>
</dbReference>
<dbReference type="GO" id="GO:0004563">
    <property type="term" value="F:beta-N-acetylhexosaminidase activity"/>
    <property type="evidence" value="ECO:0007669"/>
    <property type="project" value="UniProtKB-EC"/>
</dbReference>
<comment type="similarity">
    <text evidence="2">Belongs to the glycosyl hydrolase 3 family.</text>
</comment>
<dbReference type="Proteomes" id="UP000677234">
    <property type="component" value="Chromosome"/>
</dbReference>
<dbReference type="InterPro" id="IPR002772">
    <property type="entry name" value="Glyco_hydro_3_C"/>
</dbReference>
<evidence type="ECO:0000256" key="4">
    <source>
        <dbReference type="ARBA" id="ARBA00022801"/>
    </source>
</evidence>
<dbReference type="InterPro" id="IPR036962">
    <property type="entry name" value="Glyco_hydro_3_N_sf"/>
</dbReference>
<evidence type="ECO:0000256" key="3">
    <source>
        <dbReference type="ARBA" id="ARBA00012663"/>
    </source>
</evidence>
<evidence type="ECO:0000256" key="6">
    <source>
        <dbReference type="SAM" id="SignalP"/>
    </source>
</evidence>
<dbReference type="PRINTS" id="PR00133">
    <property type="entry name" value="GLHYDRLASE3"/>
</dbReference>
<dbReference type="InterPro" id="IPR001764">
    <property type="entry name" value="Glyco_hydro_3_N"/>
</dbReference>
<reference evidence="9 11" key="1">
    <citation type="submission" date="2020-12" db="EMBL/GenBank/DDBJ databases">
        <title>strain FJAT-54423T represents a novel species of the genus Brevibacillus.</title>
        <authorList>
            <person name="Tang R."/>
        </authorList>
    </citation>
    <scope>NUCLEOTIDE SEQUENCE [LARGE SCALE GENOMIC DNA]</scope>
    <source>
        <strain evidence="9 11">FJAT-54423</strain>
    </source>
</reference>
<comment type="catalytic activity">
    <reaction evidence="1">
        <text>Hydrolysis of terminal non-reducing N-acetyl-D-hexosamine residues in N-acetyl-beta-D-hexosaminides.</text>
        <dbReference type="EC" id="3.2.1.52"/>
    </reaction>
</comment>
<protein>
    <recommendedName>
        <fullName evidence="3">beta-N-acetylhexosaminidase</fullName>
        <ecNumber evidence="3">3.2.1.52</ecNumber>
    </recommendedName>
</protein>
<evidence type="ECO:0000313" key="11">
    <source>
        <dbReference type="Proteomes" id="UP000595847"/>
    </source>
</evidence>
<feature type="chain" id="PRO_5032831338" description="beta-N-acetylhexosaminidase" evidence="6">
    <location>
        <begin position="27"/>
        <end position="598"/>
    </location>
</feature>
<dbReference type="KEGG" id="bcop:JD108_02060"/>
<dbReference type="InterPro" id="IPR036881">
    <property type="entry name" value="Glyco_hydro_3_C_sf"/>
</dbReference>
<evidence type="ECO:0000313" key="12">
    <source>
        <dbReference type="Proteomes" id="UP000677234"/>
    </source>
</evidence>
<dbReference type="PANTHER" id="PTHR30480">
    <property type="entry name" value="BETA-HEXOSAMINIDASE-RELATED"/>
    <property type="match status" value="1"/>
</dbReference>
<reference evidence="10" key="2">
    <citation type="submission" date="2021-04" db="EMBL/GenBank/DDBJ databases">
        <title>Brevibacillus composti FJAT-54423, complete genome.</title>
        <authorList>
            <person name="Tang R."/>
        </authorList>
    </citation>
    <scope>NUCLEOTIDE SEQUENCE</scope>
    <source>
        <strain evidence="10">FJAT-54424</strain>
    </source>
</reference>
<dbReference type="Pfam" id="PF01915">
    <property type="entry name" value="Glyco_hydro_3_C"/>
    <property type="match status" value="1"/>
</dbReference>
<dbReference type="Gene3D" id="3.20.20.300">
    <property type="entry name" value="Glycoside hydrolase, family 3, N-terminal domain"/>
    <property type="match status" value="1"/>
</dbReference>
<dbReference type="AlphaFoldDB" id="A0A7T5ELI3"/>
<gene>
    <name evidence="9" type="ORF">JD108_02060</name>
    <name evidence="10" type="ORF">KDJ56_02060</name>
</gene>
<dbReference type="Pfam" id="PF00933">
    <property type="entry name" value="Glyco_hydro_3"/>
    <property type="match status" value="1"/>
</dbReference>